<reference evidence="2" key="1">
    <citation type="submission" date="2016-08" db="EMBL/GenBank/DDBJ databases">
        <authorList>
            <person name="Varghese N."/>
            <person name="Submissions Spin"/>
        </authorList>
    </citation>
    <scope>NUCLEOTIDE SEQUENCE [LARGE SCALE GENOMIC DNA]</scope>
    <source>
        <strain evidence="2">R-53248</strain>
    </source>
</reference>
<accession>A0A1C4CRA5</accession>
<dbReference type="Proteomes" id="UP000199670">
    <property type="component" value="Unassembled WGS sequence"/>
</dbReference>
<gene>
    <name evidence="1" type="ORF">GA0061081_11054</name>
</gene>
<organism evidence="1 2">
    <name type="scientific">Gilliamella bombicola</name>
    <dbReference type="NCBI Taxonomy" id="1798182"/>
    <lineage>
        <taxon>Bacteria</taxon>
        <taxon>Pseudomonadati</taxon>
        <taxon>Pseudomonadota</taxon>
        <taxon>Gammaproteobacteria</taxon>
        <taxon>Orbales</taxon>
        <taxon>Orbaceae</taxon>
        <taxon>Gilliamella</taxon>
    </lineage>
</organism>
<dbReference type="EMBL" id="FMAQ01000010">
    <property type="protein sequence ID" value="SCC21636.1"/>
    <property type="molecule type" value="Genomic_DNA"/>
</dbReference>
<protein>
    <submittedName>
        <fullName evidence="1">Uncharacterized protein</fullName>
    </submittedName>
</protein>
<keyword evidence="2" id="KW-1185">Reference proteome</keyword>
<sequence length="475" mass="51491">MLYSQSSQALSAQTTKVIEGNAPYLTFDGGRTRANSVDSLLAITLPDGRTITPSTNTSDTTNPIKLINGRTLGDISMSVPSSTNLLNLNDLVNRYHYWGDDDGDGQGANGITATGSISVSFTDKNGHTVSRSDTLDICDAPYKVTLSSTGGSLATQYGVPNSSIFSGSTVSYYINPNELPKICYVRVNLIYGGGNLDFRDNPSLAGPASIWDQNRGFLVQSTSLSSYDLNFPTTGLDGLYFDLDIGGVDGSELMWSVVTNGSIRATVSWTRPHSGSFIDPERNSRPADIWISDKSHYVTRVMLNGPRADSNQISSANPSPLTVPSLPQTFELVGRDSRGNEVRYGFVLRQWFVNRGGKHDTQSNQISWCSRLGYRLAKVKDLTNAKCGVHHYFPCSGGIDGATPRSSDNNYMRHIGAGFFTEWGYMNYYADVGFVYNYYWASDVAGSTPFAVSSGGGVVYSYIASSDLYAVCTSP</sequence>
<evidence type="ECO:0000313" key="1">
    <source>
        <dbReference type="EMBL" id="SCC21636.1"/>
    </source>
</evidence>
<dbReference type="AlphaFoldDB" id="A0A1C4CRA5"/>
<name>A0A1C4CRA5_9GAMM</name>
<evidence type="ECO:0000313" key="2">
    <source>
        <dbReference type="Proteomes" id="UP000199670"/>
    </source>
</evidence>
<proteinExistence type="predicted"/>